<dbReference type="Pfam" id="PF00535">
    <property type="entry name" value="Glycos_transf_2"/>
    <property type="match status" value="1"/>
</dbReference>
<dbReference type="EMBL" id="CP028858">
    <property type="protein sequence ID" value="AWB28168.1"/>
    <property type="molecule type" value="Genomic_DNA"/>
</dbReference>
<dbReference type="PANTHER" id="PTHR43685">
    <property type="entry name" value="GLYCOSYLTRANSFERASE"/>
    <property type="match status" value="1"/>
</dbReference>
<dbReference type="GeneID" id="36513012"/>
<sequence length="310" mass="34595">MVSIVVTTHYRNDVLPEAIESALDQTYDPVEVIVVDGSGEEHARDVANRFDVTYVAQDEDRGIAADRDLGIETATHDYIHFLDDDDRLDPSTVERKMDVMNEGEGVGVVYNGLRWENGHEVRPDPEIRGNVLENALGFEMAPCLPSTMLIDRSTLRDVAPTADLPGDDGPMKIELARRTEFDFVDDALTHKGDSPDALSSGGGEVGEDEDSVRLSIIDYYDDLYEKVNPELKRAALRRSHLLEAAVRLENQFWSYEAIRHMVLANYHSKGFDLACAGGLLASFFGRPAWKYGRRLHNRFVLGDSHNGSIS</sequence>
<protein>
    <submittedName>
        <fullName evidence="2">Glycosyl transferase</fullName>
    </submittedName>
</protein>
<feature type="domain" description="Glycosyltransferase 2-like" evidence="1">
    <location>
        <begin position="3"/>
        <end position="122"/>
    </location>
</feature>
<evidence type="ECO:0000259" key="1">
    <source>
        <dbReference type="Pfam" id="PF00535"/>
    </source>
</evidence>
<keyword evidence="3" id="KW-1185">Reference proteome</keyword>
<dbReference type="PANTHER" id="PTHR43685:SF2">
    <property type="entry name" value="GLYCOSYLTRANSFERASE 2-LIKE DOMAIN-CONTAINING PROTEIN"/>
    <property type="match status" value="1"/>
</dbReference>
<dbReference type="SUPFAM" id="SSF53448">
    <property type="entry name" value="Nucleotide-diphospho-sugar transferases"/>
    <property type="match status" value="1"/>
</dbReference>
<name>A0A2R4X2Z9_9EURY</name>
<dbReference type="InterPro" id="IPR050834">
    <property type="entry name" value="Glycosyltransf_2"/>
</dbReference>
<dbReference type="Gene3D" id="3.90.550.10">
    <property type="entry name" value="Spore Coat Polysaccharide Biosynthesis Protein SpsA, Chain A"/>
    <property type="match status" value="1"/>
</dbReference>
<dbReference type="InterPro" id="IPR029044">
    <property type="entry name" value="Nucleotide-diphossugar_trans"/>
</dbReference>
<evidence type="ECO:0000313" key="3">
    <source>
        <dbReference type="Proteomes" id="UP000244727"/>
    </source>
</evidence>
<proteinExistence type="predicted"/>
<accession>A0A2R4X2Z9</accession>
<dbReference type="RefSeq" id="WP_108383429.1">
    <property type="nucleotide sequence ID" value="NZ_CP028858.1"/>
</dbReference>
<dbReference type="AlphaFoldDB" id="A0A2R4X2Z9"/>
<dbReference type="Proteomes" id="UP000244727">
    <property type="component" value="Chromosome"/>
</dbReference>
<dbReference type="KEGG" id="harc:HARCEL1_10855"/>
<dbReference type="CDD" id="cd00761">
    <property type="entry name" value="Glyco_tranf_GTA_type"/>
    <property type="match status" value="1"/>
</dbReference>
<dbReference type="InterPro" id="IPR001173">
    <property type="entry name" value="Glyco_trans_2-like"/>
</dbReference>
<dbReference type="GO" id="GO:0016740">
    <property type="term" value="F:transferase activity"/>
    <property type="evidence" value="ECO:0007669"/>
    <property type="project" value="UniProtKB-KW"/>
</dbReference>
<evidence type="ECO:0000313" key="2">
    <source>
        <dbReference type="EMBL" id="AWB28168.1"/>
    </source>
</evidence>
<reference evidence="2 3" key="1">
    <citation type="submission" date="2018-04" db="EMBL/GenBank/DDBJ databases">
        <title>Halococcoides cellulosivorans gen. nov., sp. nov., an extremely halophilic cellulose-utilizing haloarchaeon from hypersaline lakes.</title>
        <authorList>
            <person name="Sorokin D.Y."/>
            <person name="Toshchakov S.V."/>
            <person name="Samarov N.I."/>
            <person name="Korzhenkov A."/>
            <person name="Kublanov I.V."/>
        </authorList>
    </citation>
    <scope>NUCLEOTIDE SEQUENCE [LARGE SCALE GENOMIC DNA]</scope>
    <source>
        <strain evidence="2 3">HArcel1</strain>
    </source>
</reference>
<organism evidence="2 3">
    <name type="scientific">Halococcoides cellulosivorans</name>
    <dbReference type="NCBI Taxonomy" id="1679096"/>
    <lineage>
        <taxon>Archaea</taxon>
        <taxon>Methanobacteriati</taxon>
        <taxon>Methanobacteriota</taxon>
        <taxon>Stenosarchaea group</taxon>
        <taxon>Halobacteria</taxon>
        <taxon>Halobacteriales</taxon>
        <taxon>Haloarculaceae</taxon>
        <taxon>Halococcoides</taxon>
    </lineage>
</organism>
<keyword evidence="2" id="KW-0808">Transferase</keyword>
<gene>
    <name evidence="2" type="ORF">HARCEL1_10855</name>
</gene>